<dbReference type="Proteomes" id="UP000190135">
    <property type="component" value="Unassembled WGS sequence"/>
</dbReference>
<gene>
    <name evidence="7" type="ORF">SAMN05428963_10615</name>
</gene>
<protein>
    <recommendedName>
        <fullName evidence="3">beta-N-acetylhexosaminidase</fullName>
        <ecNumber evidence="3">3.2.1.52</ecNumber>
    </recommendedName>
</protein>
<evidence type="ECO:0000256" key="1">
    <source>
        <dbReference type="ARBA" id="ARBA00001231"/>
    </source>
</evidence>
<feature type="domain" description="Glycoside hydrolase family 3 N-terminal" evidence="6">
    <location>
        <begin position="22"/>
        <end position="316"/>
    </location>
</feature>
<evidence type="ECO:0000256" key="4">
    <source>
        <dbReference type="ARBA" id="ARBA00022801"/>
    </source>
</evidence>
<sequence length="342" mass="36032">MTQNKAWIAGCSGPRLASDEAAFFADERPWGFILFGRNVREAEELCDLSAALRAAVDRPDAPIFVDQEGGRVRRLRPPLVPDHPAPAVLGRLFALDREAGQRAAYLHGRILAIDLRRFGLNGDCVPCLDVPAPGSHQVIGDRAYGTTVEAVSALGRAAAEGLMAGAVLPVMKHMPGHGRGNADSHLDLPVVAASLEELEAVDFVPFKALNDLPCGMTAHLLFKALDPVRPTTVSPKVIGEVIRGAIGFDGLLMSDDLSMKALAGDIGDLAGAAIAAGCDVALHCNGDMSEMRKVASAVPVIAGKSLARAEKAQRVLAVSPAMDDEDTVRAEFNELTGRLAIA</sequence>
<dbReference type="GO" id="GO:0004563">
    <property type="term" value="F:beta-N-acetylhexosaminidase activity"/>
    <property type="evidence" value="ECO:0007669"/>
    <property type="project" value="UniProtKB-EC"/>
</dbReference>
<comment type="similarity">
    <text evidence="2">Belongs to the glycosyl hydrolase 3 family.</text>
</comment>
<evidence type="ECO:0000256" key="3">
    <source>
        <dbReference type="ARBA" id="ARBA00012663"/>
    </source>
</evidence>
<dbReference type="AlphaFoldDB" id="A0A1T4R4U4"/>
<dbReference type="PANTHER" id="PTHR30480">
    <property type="entry name" value="BETA-HEXOSAMINIDASE-RELATED"/>
    <property type="match status" value="1"/>
</dbReference>
<reference evidence="7 8" key="1">
    <citation type="submission" date="2017-02" db="EMBL/GenBank/DDBJ databases">
        <authorList>
            <person name="Peterson S.W."/>
        </authorList>
    </citation>
    <scope>NUCLEOTIDE SEQUENCE [LARGE SCALE GENOMIC DNA]</scope>
    <source>
        <strain evidence="7 8">USBA 369</strain>
    </source>
</reference>
<dbReference type="PANTHER" id="PTHR30480:SF13">
    <property type="entry name" value="BETA-HEXOSAMINIDASE"/>
    <property type="match status" value="1"/>
</dbReference>
<comment type="catalytic activity">
    <reaction evidence="1">
        <text>Hydrolysis of terminal non-reducing N-acetyl-D-hexosamine residues in N-acetyl-beta-D-hexosaminides.</text>
        <dbReference type="EC" id="3.2.1.52"/>
    </reaction>
</comment>
<dbReference type="STRING" id="1365950.SAMN05428963_10615"/>
<dbReference type="GO" id="GO:0005975">
    <property type="term" value="P:carbohydrate metabolic process"/>
    <property type="evidence" value="ECO:0007669"/>
    <property type="project" value="InterPro"/>
</dbReference>
<dbReference type="InterPro" id="IPR050226">
    <property type="entry name" value="NagZ_Beta-hexosaminidase"/>
</dbReference>
<accession>A0A1T4R4U4</accession>
<dbReference type="InterPro" id="IPR001764">
    <property type="entry name" value="Glyco_hydro_3_N"/>
</dbReference>
<evidence type="ECO:0000256" key="2">
    <source>
        <dbReference type="ARBA" id="ARBA00005336"/>
    </source>
</evidence>
<organism evidence="7 8">
    <name type="scientific">Consotaella salsifontis</name>
    <dbReference type="NCBI Taxonomy" id="1365950"/>
    <lineage>
        <taxon>Bacteria</taxon>
        <taxon>Pseudomonadati</taxon>
        <taxon>Pseudomonadota</taxon>
        <taxon>Alphaproteobacteria</taxon>
        <taxon>Hyphomicrobiales</taxon>
        <taxon>Aurantimonadaceae</taxon>
        <taxon>Consotaella</taxon>
    </lineage>
</organism>
<dbReference type="InterPro" id="IPR036962">
    <property type="entry name" value="Glyco_hydro_3_N_sf"/>
</dbReference>
<dbReference type="Pfam" id="PF00933">
    <property type="entry name" value="Glyco_hydro_3"/>
    <property type="match status" value="1"/>
</dbReference>
<keyword evidence="5" id="KW-0326">Glycosidase</keyword>
<evidence type="ECO:0000313" key="8">
    <source>
        <dbReference type="Proteomes" id="UP000190135"/>
    </source>
</evidence>
<proteinExistence type="inferred from homology"/>
<dbReference type="Gene3D" id="3.20.20.300">
    <property type="entry name" value="Glycoside hydrolase, family 3, N-terminal domain"/>
    <property type="match status" value="1"/>
</dbReference>
<dbReference type="EMBL" id="FUXL01000006">
    <property type="protein sequence ID" value="SKA10897.1"/>
    <property type="molecule type" value="Genomic_DNA"/>
</dbReference>
<evidence type="ECO:0000256" key="5">
    <source>
        <dbReference type="ARBA" id="ARBA00023295"/>
    </source>
</evidence>
<name>A0A1T4R4U4_9HYPH</name>
<dbReference type="GO" id="GO:0009254">
    <property type="term" value="P:peptidoglycan turnover"/>
    <property type="evidence" value="ECO:0007669"/>
    <property type="project" value="TreeGrafter"/>
</dbReference>
<dbReference type="RefSeq" id="WP_078708276.1">
    <property type="nucleotide sequence ID" value="NZ_FUXL01000006.1"/>
</dbReference>
<dbReference type="OrthoDB" id="9786661at2"/>
<evidence type="ECO:0000259" key="6">
    <source>
        <dbReference type="Pfam" id="PF00933"/>
    </source>
</evidence>
<dbReference type="EC" id="3.2.1.52" evidence="3"/>
<keyword evidence="4" id="KW-0378">Hydrolase</keyword>
<dbReference type="InterPro" id="IPR017853">
    <property type="entry name" value="GH"/>
</dbReference>
<evidence type="ECO:0000313" key="7">
    <source>
        <dbReference type="EMBL" id="SKA10897.1"/>
    </source>
</evidence>
<keyword evidence="8" id="KW-1185">Reference proteome</keyword>
<dbReference type="SUPFAM" id="SSF51445">
    <property type="entry name" value="(Trans)glycosidases"/>
    <property type="match status" value="1"/>
</dbReference>